<dbReference type="InterPro" id="IPR013099">
    <property type="entry name" value="K_chnl_dom"/>
</dbReference>
<evidence type="ECO:0000256" key="2">
    <source>
        <dbReference type="SAM" id="Phobius"/>
    </source>
</evidence>
<dbReference type="SUPFAM" id="SSF81324">
    <property type="entry name" value="Voltage-gated potassium channels"/>
    <property type="match status" value="1"/>
</dbReference>
<evidence type="ECO:0000259" key="3">
    <source>
        <dbReference type="PROSITE" id="PS51201"/>
    </source>
</evidence>
<dbReference type="PaxDb" id="1148-1001375"/>
<comment type="subcellular location">
    <subcellularLocation>
        <location evidence="1">Cell membrane</location>
        <topology evidence="1">Multi-pass membrane protein</topology>
    </subcellularLocation>
</comment>
<evidence type="ECO:0000313" key="5">
    <source>
        <dbReference type="EMBL" id="BAA10865.1"/>
    </source>
</evidence>
<dbReference type="PIR" id="S76018">
    <property type="entry name" value="S76018"/>
</dbReference>
<dbReference type="STRING" id="1148.gene:10500371"/>
<feature type="transmembrane region" description="Helical" evidence="2">
    <location>
        <begin position="12"/>
        <end position="32"/>
    </location>
</feature>
<evidence type="ECO:0000259" key="4">
    <source>
        <dbReference type="PROSITE" id="PS51202"/>
    </source>
</evidence>
<dbReference type="Gene3D" id="3.40.50.720">
    <property type="entry name" value="NAD(P)-binding Rossmann-like Domain"/>
    <property type="match status" value="1"/>
</dbReference>
<dbReference type="Proteomes" id="UP000001425">
    <property type="component" value="Chromosome"/>
</dbReference>
<reference evidence="5 6" key="1">
    <citation type="journal article" date="1995" name="DNA Res.">
        <title>Sequence analysis of the genome of the unicellular cyanobacterium Synechocystis sp. strain PCC6803. I. Sequence features in the 1 Mb region from map positions 64% to 92% of the genome.</title>
        <authorList>
            <person name="Kaneko T."/>
            <person name="Tanaka A."/>
            <person name="Sato S."/>
            <person name="Kotani H."/>
            <person name="Sazuka T."/>
            <person name="Miyajima N."/>
            <person name="Sugiura M."/>
            <person name="Tabata S."/>
        </authorList>
    </citation>
    <scope>NUCLEOTIDE SEQUENCE [LARGE SCALE GENOMIC DNA]</scope>
    <source>
        <strain evidence="6">ATCC 27184 / PCC 6803 / Kazusa</strain>
    </source>
</reference>
<reference evidence="5 6" key="2">
    <citation type="journal article" date="1996" name="DNA Res.">
        <title>Sequence analysis of the genome of the unicellular cyanobacterium Synechocystis sp. strain PCC6803. II. Sequence determination of the entire genome and assignment of potential protein-coding regions.</title>
        <authorList>
            <person name="Kaneko T."/>
            <person name="Sato S."/>
            <person name="Kotani H."/>
            <person name="Tanaka A."/>
            <person name="Asamizu E."/>
            <person name="Nakamura Y."/>
            <person name="Miyajima N."/>
            <person name="Hirosawa M."/>
            <person name="Sugiura M."/>
            <person name="Sasamoto S."/>
            <person name="Kimura T."/>
            <person name="Hosouchi T."/>
            <person name="Matsuno A."/>
            <person name="Muraki A."/>
            <person name="Nakazaki N."/>
            <person name="Naruo K."/>
            <person name="Okumura S."/>
            <person name="Shimpo S."/>
            <person name="Takeuchi C."/>
            <person name="Wada T."/>
            <person name="Watanabe A."/>
            <person name="Yamada M."/>
            <person name="Yasuda M."/>
            <person name="Tabata S."/>
        </authorList>
    </citation>
    <scope>NUCLEOTIDE SEQUENCE [LARGE SCALE GENOMIC DNA]</scope>
    <source>
        <strain evidence="6">ATCC 27184 / PCC 6803 / Kazusa</strain>
    </source>
</reference>
<dbReference type="Gene3D" id="1.10.287.70">
    <property type="match status" value="1"/>
</dbReference>
<accession>Q55509</accession>
<keyword evidence="6" id="KW-1185">Reference proteome</keyword>
<evidence type="ECO:0000256" key="1">
    <source>
        <dbReference type="ARBA" id="ARBA00004651"/>
    </source>
</evidence>
<dbReference type="PANTHER" id="PTHR43833:SF9">
    <property type="entry name" value="POTASSIUM CHANNEL PROTEIN YUGO-RELATED"/>
    <property type="match status" value="1"/>
</dbReference>
<dbReference type="SUPFAM" id="SSF51735">
    <property type="entry name" value="NAD(P)-binding Rossmann-fold domains"/>
    <property type="match status" value="1"/>
</dbReference>
<dbReference type="EnsemblBacteria" id="BAA10865">
    <property type="protein sequence ID" value="BAA10865"/>
    <property type="gene ID" value="BAA10865"/>
</dbReference>
<dbReference type="InterPro" id="IPR036721">
    <property type="entry name" value="RCK_C_sf"/>
</dbReference>
<keyword evidence="2" id="KW-0812">Transmembrane</keyword>
<organism evidence="5 6">
    <name type="scientific">Synechocystis sp. (strain ATCC 27184 / PCC 6803 / Kazusa)</name>
    <dbReference type="NCBI Taxonomy" id="1111708"/>
    <lineage>
        <taxon>Bacteria</taxon>
        <taxon>Bacillati</taxon>
        <taxon>Cyanobacteriota</taxon>
        <taxon>Cyanophyceae</taxon>
        <taxon>Synechococcales</taxon>
        <taxon>Merismopediaceae</taxon>
        <taxon>Synechocystis</taxon>
    </lineage>
</organism>
<dbReference type="InterPro" id="IPR036291">
    <property type="entry name" value="NAD(P)-bd_dom_sf"/>
</dbReference>
<dbReference type="Pfam" id="PF07885">
    <property type="entry name" value="Ion_trans_2"/>
    <property type="match status" value="1"/>
</dbReference>
<dbReference type="eggNOG" id="COG1226">
    <property type="taxonomic scope" value="Bacteria"/>
</dbReference>
<feature type="transmembrane region" description="Helical" evidence="2">
    <location>
        <begin position="38"/>
        <end position="55"/>
    </location>
</feature>
<dbReference type="Pfam" id="PF02254">
    <property type="entry name" value="TrkA_N"/>
    <property type="match status" value="1"/>
</dbReference>
<feature type="domain" description="RCK N-terminal" evidence="3">
    <location>
        <begin position="108"/>
        <end position="225"/>
    </location>
</feature>
<feature type="domain" description="RCK C-terminal" evidence="4">
    <location>
        <begin position="254"/>
        <end position="340"/>
    </location>
</feature>
<dbReference type="PROSITE" id="PS51202">
    <property type="entry name" value="RCK_C"/>
    <property type="match status" value="1"/>
</dbReference>
<protein>
    <submittedName>
        <fullName evidence="5">Sll0536 protein</fullName>
    </submittedName>
</protein>
<dbReference type="GO" id="GO:0005886">
    <property type="term" value="C:plasma membrane"/>
    <property type="evidence" value="ECO:0000318"/>
    <property type="project" value="GO_Central"/>
</dbReference>
<dbReference type="InterPro" id="IPR006037">
    <property type="entry name" value="RCK_C"/>
</dbReference>
<sequence>MQDSNQRLKLGVLFFVVTLVLATLGYICFGWTTTEAVYMVVITVFGVGYGEVRPLTTTAERVFTMGVILAGTTSAVYIVGAFVQMVTEGEIHRALGNQQRQRQIANLTDHTIICGFGRMGQVLAKQLKQSGLPFSIIDNQPSQVAIAEELGYLAHCGDATREEQLQMLGVMRAKTLATVLPEDATNVFITLTARELNSRLTILARGEIPETERKLRLAGADQVILPLTVGAVQMADLITQSNRRDFLNRPDERGFLNDLLASVEVQMDELIVAPDSPAMGRTIMEMEVRSKGAFIVIALRRADGSTILHPHPSQILNENDTIIVIGHRSEIPRFAEQYQFKRKQLKARWQEAALTP</sequence>
<feature type="transmembrane region" description="Helical" evidence="2">
    <location>
        <begin position="62"/>
        <end position="83"/>
    </location>
</feature>
<dbReference type="AlphaFoldDB" id="Q55509"/>
<dbReference type="GO" id="GO:0071805">
    <property type="term" value="P:potassium ion transmembrane transport"/>
    <property type="evidence" value="ECO:0000318"/>
    <property type="project" value="GO_Central"/>
</dbReference>
<dbReference type="IntAct" id="Q55509">
    <property type="interactions" value="3"/>
</dbReference>
<dbReference type="PANTHER" id="PTHR43833">
    <property type="entry name" value="POTASSIUM CHANNEL PROTEIN 2-RELATED-RELATED"/>
    <property type="match status" value="1"/>
</dbReference>
<evidence type="ECO:0000313" key="6">
    <source>
        <dbReference type="Proteomes" id="UP000001425"/>
    </source>
</evidence>
<keyword evidence="2" id="KW-0472">Membrane</keyword>
<dbReference type="SUPFAM" id="SSF116726">
    <property type="entry name" value="TrkA C-terminal domain-like"/>
    <property type="match status" value="1"/>
</dbReference>
<dbReference type="KEGG" id="syn:sll0536"/>
<name>Q55509_SYNY3</name>
<dbReference type="PhylomeDB" id="Q55509"/>
<dbReference type="Pfam" id="PF02080">
    <property type="entry name" value="TrkA_C"/>
    <property type="match status" value="1"/>
</dbReference>
<proteinExistence type="predicted"/>
<gene>
    <name evidence="5" type="ordered locus">sll0536</name>
</gene>
<dbReference type="Gene3D" id="3.30.70.1450">
    <property type="entry name" value="Regulator of K+ conductance, C-terminal domain"/>
    <property type="match status" value="1"/>
</dbReference>
<dbReference type="InterPro" id="IPR050721">
    <property type="entry name" value="Trk_Ktr_HKT_K-transport"/>
</dbReference>
<dbReference type="PROSITE" id="PS51201">
    <property type="entry name" value="RCK_N"/>
    <property type="match status" value="1"/>
</dbReference>
<dbReference type="InterPro" id="IPR003148">
    <property type="entry name" value="RCK_N"/>
</dbReference>
<dbReference type="InParanoid" id="Q55509"/>
<dbReference type="GO" id="GO:0005267">
    <property type="term" value="F:potassium channel activity"/>
    <property type="evidence" value="ECO:0000318"/>
    <property type="project" value="GO_Central"/>
</dbReference>
<dbReference type="EMBL" id="BA000022">
    <property type="protein sequence ID" value="BAA10865.1"/>
    <property type="molecule type" value="Genomic_DNA"/>
</dbReference>
<keyword evidence="2" id="KW-1133">Transmembrane helix</keyword>
<dbReference type="eggNOG" id="COG3273">
    <property type="taxonomic scope" value="Bacteria"/>
</dbReference>